<dbReference type="EMBL" id="RCZK01000003">
    <property type="protein sequence ID" value="TPG13763.1"/>
    <property type="molecule type" value="Genomic_DNA"/>
</dbReference>
<name>A0A502CLR3_9SPHN</name>
<dbReference type="OrthoDB" id="9788332at2"/>
<dbReference type="AlphaFoldDB" id="A0A502CLR3"/>
<gene>
    <name evidence="1" type="ORF">EAH84_05785</name>
</gene>
<dbReference type="Pfam" id="PF09912">
    <property type="entry name" value="DUF2141"/>
    <property type="match status" value="1"/>
</dbReference>
<organism evidence="1 2">
    <name type="scientific">Sphingomonas oligophenolica</name>
    <dbReference type="NCBI Taxonomy" id="301154"/>
    <lineage>
        <taxon>Bacteria</taxon>
        <taxon>Pseudomonadati</taxon>
        <taxon>Pseudomonadota</taxon>
        <taxon>Alphaproteobacteria</taxon>
        <taxon>Sphingomonadales</taxon>
        <taxon>Sphingomonadaceae</taxon>
        <taxon>Sphingomonas</taxon>
    </lineage>
</organism>
<proteinExistence type="predicted"/>
<reference evidence="1 2" key="1">
    <citation type="journal article" date="2019" name="Environ. Microbiol.">
        <title>Species interactions and distinct microbial communities in high Arctic permafrost affected cryosols are associated with the CH4 and CO2 gas fluxes.</title>
        <authorList>
            <person name="Altshuler I."/>
            <person name="Hamel J."/>
            <person name="Turney S."/>
            <person name="Magnuson E."/>
            <person name="Levesque R."/>
            <person name="Greer C."/>
            <person name="Whyte L.G."/>
        </authorList>
    </citation>
    <scope>NUCLEOTIDE SEQUENCE [LARGE SCALE GENOMIC DNA]</scope>
    <source>
        <strain evidence="1 2">S5.1</strain>
    </source>
</reference>
<accession>A0A502CLR3</accession>
<evidence type="ECO:0000313" key="2">
    <source>
        <dbReference type="Proteomes" id="UP000318413"/>
    </source>
</evidence>
<sequence>MLAVGAAPIATLDVDVDHLRNAKGLIRVCLTADPDNFPACVDDGDAATRSVAANVRTIRFAGLPHGRYAIAVIHDENGNAKLDTFAGIPREGFGFSRNPAVTFGPPRFTAAQFDIASDTDTQPVRMRYIF</sequence>
<protein>
    <submittedName>
        <fullName evidence="1">DUF2141 domain-containing protein</fullName>
    </submittedName>
</protein>
<keyword evidence="2" id="KW-1185">Reference proteome</keyword>
<evidence type="ECO:0000313" key="1">
    <source>
        <dbReference type="EMBL" id="TPG13763.1"/>
    </source>
</evidence>
<comment type="caution">
    <text evidence="1">The sequence shown here is derived from an EMBL/GenBank/DDBJ whole genome shotgun (WGS) entry which is preliminary data.</text>
</comment>
<dbReference type="InterPro" id="IPR018673">
    <property type="entry name" value="DUF2141"/>
</dbReference>
<dbReference type="Proteomes" id="UP000318413">
    <property type="component" value="Unassembled WGS sequence"/>
</dbReference>